<dbReference type="SMART" id="SM00228">
    <property type="entry name" value="PDZ"/>
    <property type="match status" value="1"/>
</dbReference>
<dbReference type="AlphaFoldDB" id="A0A5B9QR30"/>
<gene>
    <name evidence="4" type="ORF">UC8_35000</name>
</gene>
<feature type="chain" id="PRO_5022992360" evidence="2">
    <location>
        <begin position="25"/>
        <end position="189"/>
    </location>
</feature>
<dbReference type="PROSITE" id="PS50106">
    <property type="entry name" value="PDZ"/>
    <property type="match status" value="1"/>
</dbReference>
<reference evidence="4 5" key="1">
    <citation type="submission" date="2019-08" db="EMBL/GenBank/DDBJ databases">
        <title>Deep-cultivation of Planctomycetes and their phenomic and genomic characterization uncovers novel biology.</title>
        <authorList>
            <person name="Wiegand S."/>
            <person name="Jogler M."/>
            <person name="Boedeker C."/>
            <person name="Pinto D."/>
            <person name="Vollmers J."/>
            <person name="Rivas-Marin E."/>
            <person name="Kohn T."/>
            <person name="Peeters S.H."/>
            <person name="Heuer A."/>
            <person name="Rast P."/>
            <person name="Oberbeckmann S."/>
            <person name="Bunk B."/>
            <person name="Jeske O."/>
            <person name="Meyerdierks A."/>
            <person name="Storesund J.E."/>
            <person name="Kallscheuer N."/>
            <person name="Luecker S."/>
            <person name="Lage O.M."/>
            <person name="Pohl T."/>
            <person name="Merkel B.J."/>
            <person name="Hornburger P."/>
            <person name="Mueller R.-W."/>
            <person name="Bruemmer F."/>
            <person name="Labrenz M."/>
            <person name="Spormann A.M."/>
            <person name="Op den Camp H."/>
            <person name="Overmann J."/>
            <person name="Amann R."/>
            <person name="Jetten M.S.M."/>
            <person name="Mascher T."/>
            <person name="Medema M.H."/>
            <person name="Devos D.P."/>
            <person name="Kaster A.-K."/>
            <person name="Ovreas L."/>
            <person name="Rohde M."/>
            <person name="Galperin M.Y."/>
            <person name="Jogler C."/>
        </authorList>
    </citation>
    <scope>NUCLEOTIDE SEQUENCE [LARGE SCALE GENOMIC DNA]</scope>
    <source>
        <strain evidence="4 5">UC8</strain>
    </source>
</reference>
<proteinExistence type="predicted"/>
<sequence precursor="true">MKNSRWSVISGVGLLMLVAYLPNATGQDAAQDRAQFSPERTRTAPAEREGGIPRSQVVEEAGNDQQGSEEGMPQTRVAPDGGRVQPQWLPPDRQRWKLGVHAYNTDTGVVVTRVVPGSPASRAGIERGDRVVAVSGFQVGWIDDRLYPLGAELQRQAGRRGEVTLLMQNVRNRRLLNLDVKLQGRGVTW</sequence>
<feature type="compositionally biased region" description="Basic and acidic residues" evidence="1">
    <location>
        <begin position="39"/>
        <end position="51"/>
    </location>
</feature>
<evidence type="ECO:0000256" key="1">
    <source>
        <dbReference type="SAM" id="MobiDB-lite"/>
    </source>
</evidence>
<evidence type="ECO:0000313" key="5">
    <source>
        <dbReference type="Proteomes" id="UP000325286"/>
    </source>
</evidence>
<accession>A0A5B9QR30</accession>
<dbReference type="EMBL" id="CP042914">
    <property type="protein sequence ID" value="QEG41478.1"/>
    <property type="molecule type" value="Genomic_DNA"/>
</dbReference>
<dbReference type="Gene3D" id="2.30.42.10">
    <property type="match status" value="1"/>
</dbReference>
<dbReference type="SUPFAM" id="SSF50156">
    <property type="entry name" value="PDZ domain-like"/>
    <property type="match status" value="1"/>
</dbReference>
<dbReference type="Proteomes" id="UP000325286">
    <property type="component" value="Chromosome"/>
</dbReference>
<evidence type="ECO:0000259" key="3">
    <source>
        <dbReference type="PROSITE" id="PS50106"/>
    </source>
</evidence>
<evidence type="ECO:0000313" key="4">
    <source>
        <dbReference type="EMBL" id="QEG41478.1"/>
    </source>
</evidence>
<feature type="region of interest" description="Disordered" evidence="1">
    <location>
        <begin position="28"/>
        <end position="80"/>
    </location>
</feature>
<feature type="signal peptide" evidence="2">
    <location>
        <begin position="1"/>
        <end position="24"/>
    </location>
</feature>
<dbReference type="KEGG" id="rul:UC8_35000"/>
<dbReference type="InterPro" id="IPR001478">
    <property type="entry name" value="PDZ"/>
</dbReference>
<keyword evidence="5" id="KW-1185">Reference proteome</keyword>
<dbReference type="RefSeq" id="WP_162276040.1">
    <property type="nucleotide sequence ID" value="NZ_CP042914.1"/>
</dbReference>
<dbReference type="Pfam" id="PF17820">
    <property type="entry name" value="PDZ_6"/>
    <property type="match status" value="1"/>
</dbReference>
<feature type="domain" description="PDZ" evidence="3">
    <location>
        <begin position="98"/>
        <end position="169"/>
    </location>
</feature>
<dbReference type="InterPro" id="IPR041489">
    <property type="entry name" value="PDZ_6"/>
</dbReference>
<protein>
    <submittedName>
        <fullName evidence="4">PDZ domain (Also known as DHR or GLGF)</fullName>
    </submittedName>
</protein>
<evidence type="ECO:0000256" key="2">
    <source>
        <dbReference type="SAM" id="SignalP"/>
    </source>
</evidence>
<organism evidence="4 5">
    <name type="scientific">Roseimaritima ulvae</name>
    <dbReference type="NCBI Taxonomy" id="980254"/>
    <lineage>
        <taxon>Bacteria</taxon>
        <taxon>Pseudomonadati</taxon>
        <taxon>Planctomycetota</taxon>
        <taxon>Planctomycetia</taxon>
        <taxon>Pirellulales</taxon>
        <taxon>Pirellulaceae</taxon>
        <taxon>Roseimaritima</taxon>
    </lineage>
</organism>
<keyword evidence="2" id="KW-0732">Signal</keyword>
<dbReference type="InterPro" id="IPR036034">
    <property type="entry name" value="PDZ_sf"/>
</dbReference>
<name>A0A5B9QR30_9BACT</name>